<reference evidence="2" key="1">
    <citation type="journal article" date="2013" name="Science">
        <title>The Amborella genome and the evolution of flowering plants.</title>
        <authorList>
            <consortium name="Amborella Genome Project"/>
        </authorList>
    </citation>
    <scope>NUCLEOTIDE SEQUENCE [LARGE SCALE GENOMIC DNA]</scope>
</reference>
<gene>
    <name evidence="1" type="ORF">AMTR_s00001p00043510</name>
</gene>
<dbReference type="EMBL" id="KI397142">
    <property type="protein sequence ID" value="ERM96146.1"/>
    <property type="molecule type" value="Genomic_DNA"/>
</dbReference>
<keyword evidence="2" id="KW-1185">Reference proteome</keyword>
<dbReference type="Proteomes" id="UP000017836">
    <property type="component" value="Unassembled WGS sequence"/>
</dbReference>
<sequence length="85" mass="9644">MAAMCEEVAAFHSTILFEDLQNEMATMYDEVAAFCFDTSAMYDEVAAFRFDTSTTIVCFLVKVDYSTRYLNMKKGEEKVDYTNGG</sequence>
<name>W1NKZ2_AMBTC</name>
<evidence type="ECO:0000313" key="1">
    <source>
        <dbReference type="EMBL" id="ERM96146.1"/>
    </source>
</evidence>
<dbReference type="Gramene" id="ERM96146">
    <property type="protein sequence ID" value="ERM96146"/>
    <property type="gene ID" value="AMTR_s00001p00043510"/>
</dbReference>
<proteinExistence type="predicted"/>
<dbReference type="AlphaFoldDB" id="W1NKZ2"/>
<evidence type="ECO:0000313" key="2">
    <source>
        <dbReference type="Proteomes" id="UP000017836"/>
    </source>
</evidence>
<organism evidence="1 2">
    <name type="scientific">Amborella trichopoda</name>
    <dbReference type="NCBI Taxonomy" id="13333"/>
    <lineage>
        <taxon>Eukaryota</taxon>
        <taxon>Viridiplantae</taxon>
        <taxon>Streptophyta</taxon>
        <taxon>Embryophyta</taxon>
        <taxon>Tracheophyta</taxon>
        <taxon>Spermatophyta</taxon>
        <taxon>Magnoliopsida</taxon>
        <taxon>Amborellales</taxon>
        <taxon>Amborellaceae</taxon>
        <taxon>Amborella</taxon>
    </lineage>
</organism>
<dbReference type="HOGENOM" id="CLU_2515633_0_0_1"/>
<accession>W1NKZ2</accession>
<protein>
    <submittedName>
        <fullName evidence="1">Uncharacterized protein</fullName>
    </submittedName>
</protein>